<feature type="transmembrane region" description="Helical" evidence="6">
    <location>
        <begin position="251"/>
        <end position="276"/>
    </location>
</feature>
<accession>A0ABS1QLW3</accession>
<dbReference type="InterPro" id="IPR001851">
    <property type="entry name" value="ABC_transp_permease"/>
</dbReference>
<evidence type="ECO:0000256" key="3">
    <source>
        <dbReference type="ARBA" id="ARBA00022692"/>
    </source>
</evidence>
<evidence type="ECO:0000256" key="1">
    <source>
        <dbReference type="ARBA" id="ARBA00004429"/>
    </source>
</evidence>
<evidence type="ECO:0000256" key="4">
    <source>
        <dbReference type="ARBA" id="ARBA00022989"/>
    </source>
</evidence>
<dbReference type="Pfam" id="PF02653">
    <property type="entry name" value="BPD_transp_2"/>
    <property type="match status" value="1"/>
</dbReference>
<feature type="transmembrane region" description="Helical" evidence="6">
    <location>
        <begin position="288"/>
        <end position="312"/>
    </location>
</feature>
<keyword evidence="3 6" id="KW-0812">Transmembrane</keyword>
<keyword evidence="8" id="KW-1185">Reference proteome</keyword>
<evidence type="ECO:0000313" key="7">
    <source>
        <dbReference type="EMBL" id="MBL1375848.1"/>
    </source>
</evidence>
<dbReference type="PANTHER" id="PTHR30482:SF17">
    <property type="entry name" value="ABC TRANSPORTER ATP-BINDING PROTEIN"/>
    <property type="match status" value="1"/>
</dbReference>
<comment type="subcellular location">
    <subcellularLocation>
        <location evidence="1">Cell inner membrane</location>
        <topology evidence="1">Multi-pass membrane protein</topology>
    </subcellularLocation>
</comment>
<feature type="transmembrane region" description="Helical" evidence="6">
    <location>
        <begin position="166"/>
        <end position="186"/>
    </location>
</feature>
<comment type="caution">
    <text evidence="7">The sequence shown here is derived from an EMBL/GenBank/DDBJ whole genome shotgun (WGS) entry which is preliminary data.</text>
</comment>
<reference evidence="8" key="1">
    <citation type="submission" date="2021-01" db="EMBL/GenBank/DDBJ databases">
        <title>Genome public.</title>
        <authorList>
            <person name="Liu C."/>
            <person name="Sun Q."/>
        </authorList>
    </citation>
    <scope>NUCLEOTIDE SEQUENCE [LARGE SCALE GENOMIC DNA]</scope>
    <source>
        <strain evidence="8">CGMCC 1.18722</strain>
    </source>
</reference>
<feature type="transmembrane region" description="Helical" evidence="6">
    <location>
        <begin position="89"/>
        <end position="109"/>
    </location>
</feature>
<evidence type="ECO:0000256" key="6">
    <source>
        <dbReference type="SAM" id="Phobius"/>
    </source>
</evidence>
<gene>
    <name evidence="7" type="ORF">JKV55_00690</name>
</gene>
<dbReference type="CDD" id="cd06581">
    <property type="entry name" value="TM_PBP1_LivM_like"/>
    <property type="match status" value="1"/>
</dbReference>
<keyword evidence="4 6" id="KW-1133">Transmembrane helix</keyword>
<dbReference type="PANTHER" id="PTHR30482">
    <property type="entry name" value="HIGH-AFFINITY BRANCHED-CHAIN AMINO ACID TRANSPORT SYSTEM PERMEASE"/>
    <property type="match status" value="1"/>
</dbReference>
<proteinExistence type="predicted"/>
<organism evidence="7 8">
    <name type="scientific">Zobellella iuensis</name>
    <dbReference type="NCBI Taxonomy" id="2803811"/>
    <lineage>
        <taxon>Bacteria</taxon>
        <taxon>Pseudomonadati</taxon>
        <taxon>Pseudomonadota</taxon>
        <taxon>Gammaproteobacteria</taxon>
        <taxon>Aeromonadales</taxon>
        <taxon>Aeromonadaceae</taxon>
        <taxon>Zobellella</taxon>
    </lineage>
</organism>
<feature type="transmembrane region" description="Helical" evidence="6">
    <location>
        <begin position="216"/>
        <end position="239"/>
    </location>
</feature>
<keyword evidence="5 6" id="KW-0472">Membrane</keyword>
<dbReference type="InterPro" id="IPR043428">
    <property type="entry name" value="LivM-like"/>
</dbReference>
<dbReference type="RefSeq" id="WP_202081825.1">
    <property type="nucleotide sequence ID" value="NZ_JAERTZ010000002.1"/>
</dbReference>
<feature type="transmembrane region" description="Helical" evidence="6">
    <location>
        <begin position="60"/>
        <end position="80"/>
    </location>
</feature>
<protein>
    <submittedName>
        <fullName evidence="7">Branched-chain amino acid ABC transporter permease</fullName>
    </submittedName>
</protein>
<dbReference type="EMBL" id="JAERTZ010000002">
    <property type="protein sequence ID" value="MBL1375848.1"/>
    <property type="molecule type" value="Genomic_DNA"/>
</dbReference>
<evidence type="ECO:0000256" key="2">
    <source>
        <dbReference type="ARBA" id="ARBA00022475"/>
    </source>
</evidence>
<keyword evidence="2" id="KW-1003">Cell membrane</keyword>
<feature type="transmembrane region" description="Helical" evidence="6">
    <location>
        <begin position="115"/>
        <end position="132"/>
    </location>
</feature>
<name>A0ABS1QLW3_9GAMM</name>
<dbReference type="Proteomes" id="UP000638570">
    <property type="component" value="Unassembled WGS sequence"/>
</dbReference>
<evidence type="ECO:0000256" key="5">
    <source>
        <dbReference type="ARBA" id="ARBA00023136"/>
    </source>
</evidence>
<evidence type="ECO:0000313" key="8">
    <source>
        <dbReference type="Proteomes" id="UP000638570"/>
    </source>
</evidence>
<sequence length="341" mass="36784">MSQLNKSNKDILWKTALALLAGLLLVTLVESGLAQSLLTQATIYALFALGVGVLLRQNGLGSFGHAAFFGSSGYLLALLLQHTRLPAELIILLTLLVVLLVALVLGLLICRVPGIAFGMLTLAVGQSFFLTASRSRELLGGADGLGINWPDTLFGLDTHRLYEPDAMFLLCWGVLVLTMALLTLLLRGRFGRVTEAIRDNEERARFIGIQVLLPRAALYSLSAGITAMAGVLSALYTGYVSPESLHWSVSGIALIMVILGGFHQLWGPVLGAVVYFLVKDYLGGVTDYWMGILGMALILVVVFAPEGMAGGLEKGLRRLRFRRGQRRQPSVTRMESSNGKA</sequence>